<name>A0A7H2BE10_9MICC</name>
<accession>A0A7H2BE10</accession>
<dbReference type="Proteomes" id="UP000516404">
    <property type="component" value="Chromosome"/>
</dbReference>
<evidence type="ECO:0000313" key="3">
    <source>
        <dbReference type="Proteomes" id="UP000516404"/>
    </source>
</evidence>
<evidence type="ECO:0000256" key="1">
    <source>
        <dbReference type="SAM" id="SignalP"/>
    </source>
</evidence>
<keyword evidence="3" id="KW-1185">Reference proteome</keyword>
<dbReference type="KEGG" id="rter:IDM49_00945"/>
<proteinExistence type="predicted"/>
<protein>
    <submittedName>
        <fullName evidence="2">Uncharacterized protein</fullName>
    </submittedName>
</protein>
<feature type="signal peptide" evidence="1">
    <location>
        <begin position="1"/>
        <end position="34"/>
    </location>
</feature>
<feature type="chain" id="PRO_5028947713" evidence="1">
    <location>
        <begin position="35"/>
        <end position="197"/>
    </location>
</feature>
<keyword evidence="1" id="KW-0732">Signal</keyword>
<dbReference type="RefSeq" id="WP_190724702.1">
    <property type="nucleotide sequence ID" value="NZ_CP061539.1"/>
</dbReference>
<gene>
    <name evidence="2" type="ORF">IDM49_00945</name>
</gene>
<organism evidence="2 3">
    <name type="scientific">Rothia terrae</name>
    <dbReference type="NCBI Taxonomy" id="396015"/>
    <lineage>
        <taxon>Bacteria</taxon>
        <taxon>Bacillati</taxon>
        <taxon>Actinomycetota</taxon>
        <taxon>Actinomycetes</taxon>
        <taxon>Micrococcales</taxon>
        <taxon>Micrococcaceae</taxon>
        <taxon>Rothia</taxon>
    </lineage>
</organism>
<dbReference type="GeneID" id="96622786"/>
<dbReference type="AlphaFoldDB" id="A0A7H2BE10"/>
<evidence type="ECO:0000313" key="2">
    <source>
        <dbReference type="EMBL" id="QNV37906.1"/>
    </source>
</evidence>
<dbReference type="EMBL" id="CP061539">
    <property type="protein sequence ID" value="QNV37906.1"/>
    <property type="molecule type" value="Genomic_DNA"/>
</dbReference>
<reference evidence="2 3" key="1">
    <citation type="submission" date="2020-09" db="EMBL/GenBank/DDBJ databases">
        <title>Investigation of environmental microbes.</title>
        <authorList>
            <person name="Ou Y."/>
            <person name="Kang Q."/>
        </authorList>
    </citation>
    <scope>NUCLEOTIDE SEQUENCE [LARGE SCALE GENOMIC DNA]</scope>
    <source>
        <strain evidence="2 3">KJZ-14</strain>
    </source>
</reference>
<sequence length="197" mass="20119">MSILAHSVKNMKKMAGVGATVVALSVGGFTGAQATEIGTAPQQQENVTGVANVTFQPIDGGAVVSNGFSSHAVTGDIYNAWITAGYPTALSGTPVHFLLPYTYQVAVGDGVKQSFSSEGGRGVFYANPTAGAHFVDVDTAAGQFYEINGGATAYGFPTGEVVQTEGQTILPTEYGAISATFQNGQMVGTFIPNPAGN</sequence>